<reference evidence="1 2" key="1">
    <citation type="submission" date="2016-10" db="EMBL/GenBank/DDBJ databases">
        <authorList>
            <person name="de Groot N.N."/>
        </authorList>
    </citation>
    <scope>NUCLEOTIDE SEQUENCE [LARGE SCALE GENOMIC DNA]</scope>
    <source>
        <strain evidence="1 2">DSM 20117</strain>
    </source>
</reference>
<dbReference type="RefSeq" id="WP_074699065.1">
    <property type="nucleotide sequence ID" value="NZ_CP018863.1"/>
</dbReference>
<evidence type="ECO:0008006" key="3">
    <source>
        <dbReference type="Google" id="ProtNLM"/>
    </source>
</evidence>
<sequence>MREKEVWNRALDYDYEGPRSEGDQALYDLLMLDNVAQNGGLLHGIQVLDEDELAAAVAGYRWFGLDALADGILSIAADAADIDADDPDSVDAQSELEERADELFFGEQGSDLLGRAFNKKLADQPDAFADPAPVSG</sequence>
<dbReference type="Proteomes" id="UP000181917">
    <property type="component" value="Unassembled WGS sequence"/>
</dbReference>
<evidence type="ECO:0000313" key="1">
    <source>
        <dbReference type="EMBL" id="SDQ28988.1"/>
    </source>
</evidence>
<dbReference type="OrthoDB" id="5147630at2"/>
<accession>A0A1H0ZN86</accession>
<evidence type="ECO:0000313" key="2">
    <source>
        <dbReference type="Proteomes" id="UP000181917"/>
    </source>
</evidence>
<gene>
    <name evidence="1" type="ORF">SAMN04489742_0472</name>
</gene>
<dbReference type="AlphaFoldDB" id="A0A1H0ZN86"/>
<keyword evidence="2" id="KW-1185">Reference proteome</keyword>
<dbReference type="KEGG" id="acry:AC20117_14930"/>
<name>A0A1H0ZN86_9MICC</name>
<protein>
    <recommendedName>
        <fullName evidence="3">DUF4375 domain-containing protein</fullName>
    </recommendedName>
</protein>
<dbReference type="EMBL" id="FNKH01000002">
    <property type="protein sequence ID" value="SDQ28988.1"/>
    <property type="molecule type" value="Genomic_DNA"/>
</dbReference>
<organism evidence="1 2">
    <name type="scientific">Crystallibacter crystallopoietes</name>
    <dbReference type="NCBI Taxonomy" id="37928"/>
    <lineage>
        <taxon>Bacteria</taxon>
        <taxon>Bacillati</taxon>
        <taxon>Actinomycetota</taxon>
        <taxon>Actinomycetes</taxon>
        <taxon>Micrococcales</taxon>
        <taxon>Micrococcaceae</taxon>
        <taxon>Crystallibacter</taxon>
    </lineage>
</organism>
<proteinExistence type="predicted"/>